<reference evidence="1 2" key="1">
    <citation type="submission" date="2016-10" db="EMBL/GenBank/DDBJ databases">
        <authorList>
            <person name="de Groot N.N."/>
        </authorList>
    </citation>
    <scope>NUCLEOTIDE SEQUENCE [LARGE SCALE GENOMIC DNA]</scope>
    <source>
        <strain evidence="1 2">DSM 26130</strain>
    </source>
</reference>
<keyword evidence="2" id="KW-1185">Reference proteome</keyword>
<dbReference type="Proteomes" id="UP000198598">
    <property type="component" value="Unassembled WGS sequence"/>
</dbReference>
<accession>A0A1I1WR83</accession>
<dbReference type="RefSeq" id="WP_093829835.1">
    <property type="nucleotide sequence ID" value="NZ_FOLQ01000009.1"/>
</dbReference>
<evidence type="ECO:0000313" key="2">
    <source>
        <dbReference type="Proteomes" id="UP000198598"/>
    </source>
</evidence>
<dbReference type="OrthoDB" id="961446at2"/>
<organism evidence="1 2">
    <name type="scientific">Spirosoma endophyticum</name>
    <dbReference type="NCBI Taxonomy" id="662367"/>
    <lineage>
        <taxon>Bacteria</taxon>
        <taxon>Pseudomonadati</taxon>
        <taxon>Bacteroidota</taxon>
        <taxon>Cytophagia</taxon>
        <taxon>Cytophagales</taxon>
        <taxon>Cytophagaceae</taxon>
        <taxon>Spirosoma</taxon>
    </lineage>
</organism>
<name>A0A1I1WR83_9BACT</name>
<evidence type="ECO:0000313" key="1">
    <source>
        <dbReference type="EMBL" id="SFD97539.1"/>
    </source>
</evidence>
<dbReference type="AlphaFoldDB" id="A0A1I1WR83"/>
<protein>
    <submittedName>
        <fullName evidence="1">Uncharacterized protein</fullName>
    </submittedName>
</protein>
<dbReference type="PROSITE" id="PS51257">
    <property type="entry name" value="PROKAR_LIPOPROTEIN"/>
    <property type="match status" value="1"/>
</dbReference>
<dbReference type="STRING" id="662367.SAMN05216167_10934"/>
<proteinExistence type="predicted"/>
<sequence>MTKQLLFCAFVGTLTACQHEADIQPTSTTLAAELVGTYRTNSYLDPSYVALSASQMPYAELKAESDSTVTLVYTKLYPEKASLSLPHVALSRQTNGVQLRLADSSIGTLQTDRVFTNNGMEKQGKLLRLAIQNDPQNILNFSGSK</sequence>
<dbReference type="EMBL" id="FOLQ01000009">
    <property type="protein sequence ID" value="SFD97539.1"/>
    <property type="molecule type" value="Genomic_DNA"/>
</dbReference>
<gene>
    <name evidence="1" type="ORF">SAMN05216167_10934</name>
</gene>